<evidence type="ECO:0000313" key="3">
    <source>
        <dbReference type="Proteomes" id="UP001189429"/>
    </source>
</evidence>
<feature type="non-terminal residue" evidence="2">
    <location>
        <position position="111"/>
    </location>
</feature>
<name>A0ABN9TLN2_9DINO</name>
<proteinExistence type="predicted"/>
<organism evidence="2 3">
    <name type="scientific">Prorocentrum cordatum</name>
    <dbReference type="NCBI Taxonomy" id="2364126"/>
    <lineage>
        <taxon>Eukaryota</taxon>
        <taxon>Sar</taxon>
        <taxon>Alveolata</taxon>
        <taxon>Dinophyceae</taxon>
        <taxon>Prorocentrales</taxon>
        <taxon>Prorocentraceae</taxon>
        <taxon>Prorocentrum</taxon>
    </lineage>
</organism>
<evidence type="ECO:0000313" key="2">
    <source>
        <dbReference type="EMBL" id="CAK0846900.1"/>
    </source>
</evidence>
<feature type="region of interest" description="Disordered" evidence="1">
    <location>
        <begin position="64"/>
        <end position="88"/>
    </location>
</feature>
<reference evidence="2" key="1">
    <citation type="submission" date="2023-10" db="EMBL/GenBank/DDBJ databases">
        <authorList>
            <person name="Chen Y."/>
            <person name="Shah S."/>
            <person name="Dougan E. K."/>
            <person name="Thang M."/>
            <person name="Chan C."/>
        </authorList>
    </citation>
    <scope>NUCLEOTIDE SEQUENCE [LARGE SCALE GENOMIC DNA]</scope>
</reference>
<comment type="caution">
    <text evidence="2">The sequence shown here is derived from an EMBL/GenBank/DDBJ whole genome shotgun (WGS) entry which is preliminary data.</text>
</comment>
<gene>
    <name evidence="2" type="ORF">PCOR1329_LOCUS40270</name>
</gene>
<keyword evidence="3" id="KW-1185">Reference proteome</keyword>
<accession>A0ABN9TLN2</accession>
<feature type="non-terminal residue" evidence="2">
    <location>
        <position position="1"/>
    </location>
</feature>
<dbReference type="EMBL" id="CAUYUJ010014854">
    <property type="protein sequence ID" value="CAK0846900.1"/>
    <property type="molecule type" value="Genomic_DNA"/>
</dbReference>
<evidence type="ECO:0000256" key="1">
    <source>
        <dbReference type="SAM" id="MobiDB-lite"/>
    </source>
</evidence>
<sequence length="111" mass="13031">ARDKLEVYICEKSEKSKSEARLKCEGRCKRALPKREFDQTETSDLKKKRNIFEAGVKRDTQKCAPCEKVPPHDEPRREKKCQKKKDMQELQGDLNIDAFDFKADGKHRFDT</sequence>
<dbReference type="Proteomes" id="UP001189429">
    <property type="component" value="Unassembled WGS sequence"/>
</dbReference>
<protein>
    <submittedName>
        <fullName evidence="2">Uncharacterized protein</fullName>
    </submittedName>
</protein>